<reference evidence="1 2" key="1">
    <citation type="submission" date="2015-01" db="EMBL/GenBank/DDBJ databases">
        <title>Draft Genome Sequence of the Biocontrol and Plant Growth-Promoting Rhizobacteria (PGPR) Pseudomonas fluorescens UM270.</title>
        <authorList>
            <person name="Hernandez-Salmeron J.E."/>
            <person name="Santoyo G."/>
            <person name="Moreno-Hagelsieb G."/>
            <person name="Hernandez-Leon R."/>
        </authorList>
    </citation>
    <scope>NUCLEOTIDE SEQUENCE [LARGE SCALE GENOMIC DNA]</scope>
    <source>
        <strain evidence="1 2">UM270</strain>
    </source>
</reference>
<evidence type="ECO:0000313" key="1">
    <source>
        <dbReference type="EMBL" id="KIQ56781.1"/>
    </source>
</evidence>
<sequence length="90" mass="10055">MNRYMPITGIDCVPATLLIDTEAPLDVLFETADYRIRTVTQVLENIAFRSDISSDTVVLSDFCKMITIALRDGCDVMDVIGRRLRAQAAE</sequence>
<dbReference type="PATRIC" id="fig|294.124.peg.5021"/>
<name>A0A0D0NBT7_PSEFL</name>
<dbReference type="RefSeq" id="WP_042732337.1">
    <property type="nucleotide sequence ID" value="NZ_JXNZ01000330.1"/>
</dbReference>
<evidence type="ECO:0000313" key="2">
    <source>
        <dbReference type="Proteomes" id="UP000032101"/>
    </source>
</evidence>
<protein>
    <recommendedName>
        <fullName evidence="3">Short-chain dehydrogenase</fullName>
    </recommendedName>
</protein>
<gene>
    <name evidence="1" type="ORF">RL74_24265</name>
</gene>
<proteinExistence type="predicted"/>
<dbReference type="EMBL" id="JXNZ01000330">
    <property type="protein sequence ID" value="KIQ56781.1"/>
    <property type="molecule type" value="Genomic_DNA"/>
</dbReference>
<accession>A0A0D0NBT7</accession>
<dbReference type="OrthoDB" id="7027245at2"/>
<evidence type="ECO:0008006" key="3">
    <source>
        <dbReference type="Google" id="ProtNLM"/>
    </source>
</evidence>
<dbReference type="Proteomes" id="UP000032101">
    <property type="component" value="Unassembled WGS sequence"/>
</dbReference>
<comment type="caution">
    <text evidence="1">The sequence shown here is derived from an EMBL/GenBank/DDBJ whole genome shotgun (WGS) entry which is preliminary data.</text>
</comment>
<dbReference type="AlphaFoldDB" id="A0A0D0NBT7"/>
<organism evidence="1 2">
    <name type="scientific">Pseudomonas fluorescens</name>
    <dbReference type="NCBI Taxonomy" id="294"/>
    <lineage>
        <taxon>Bacteria</taxon>
        <taxon>Pseudomonadati</taxon>
        <taxon>Pseudomonadota</taxon>
        <taxon>Gammaproteobacteria</taxon>
        <taxon>Pseudomonadales</taxon>
        <taxon>Pseudomonadaceae</taxon>
        <taxon>Pseudomonas</taxon>
    </lineage>
</organism>